<dbReference type="InterPro" id="IPR051600">
    <property type="entry name" value="Beta-PGM-like"/>
</dbReference>
<dbReference type="Gene3D" id="1.10.150.240">
    <property type="entry name" value="Putative phosphatase, domain 2"/>
    <property type="match status" value="1"/>
</dbReference>
<dbReference type="STRING" id="1280952.HJA_03011"/>
<gene>
    <name evidence="5" type="ORF">HJA_03011</name>
</gene>
<dbReference type="AlphaFoldDB" id="A0A059FI58"/>
<dbReference type="Gene3D" id="3.40.50.1000">
    <property type="entry name" value="HAD superfamily/HAD-like"/>
    <property type="match status" value="1"/>
</dbReference>
<keyword evidence="3" id="KW-0479">Metal-binding</keyword>
<protein>
    <submittedName>
        <fullName evidence="5">Haloacid dehalogenase</fullName>
    </submittedName>
</protein>
<reference evidence="5 6" key="1">
    <citation type="journal article" date="2014" name="Antonie Van Leeuwenhoek">
        <title>Hyphomonas beringensis sp. nov. and Hyphomonas chukchiensis sp. nov., isolated from surface seawater of the Bering Sea and Chukchi Sea.</title>
        <authorList>
            <person name="Li C."/>
            <person name="Lai Q."/>
            <person name="Li G."/>
            <person name="Dong C."/>
            <person name="Wang J."/>
            <person name="Liao Y."/>
            <person name="Shao Z."/>
        </authorList>
    </citation>
    <scope>NUCLEOTIDE SEQUENCE [LARGE SCALE GENOMIC DNA]</scope>
    <source>
        <strain evidence="5 6">VP2</strain>
    </source>
</reference>
<dbReference type="PATRIC" id="fig|1280952.3.peg.604"/>
<evidence type="ECO:0000313" key="6">
    <source>
        <dbReference type="Proteomes" id="UP000024816"/>
    </source>
</evidence>
<dbReference type="RefSeq" id="WP_035578145.1">
    <property type="nucleotide sequence ID" value="NZ_ARYJ01000002.1"/>
</dbReference>
<dbReference type="SUPFAM" id="SSF56784">
    <property type="entry name" value="HAD-like"/>
    <property type="match status" value="1"/>
</dbReference>
<name>A0A059FI58_9PROT</name>
<comment type="similarity">
    <text evidence="2">Belongs to the HAD-like hydrolase superfamily. CbbY/CbbZ/Gph/YieH family.</text>
</comment>
<dbReference type="EMBL" id="ARYJ01000002">
    <property type="protein sequence ID" value="KCZ90163.1"/>
    <property type="molecule type" value="Genomic_DNA"/>
</dbReference>
<dbReference type="NCBIfam" id="TIGR01509">
    <property type="entry name" value="HAD-SF-IA-v3"/>
    <property type="match status" value="1"/>
</dbReference>
<evidence type="ECO:0000313" key="5">
    <source>
        <dbReference type="EMBL" id="KCZ90163.1"/>
    </source>
</evidence>
<evidence type="ECO:0000256" key="4">
    <source>
        <dbReference type="ARBA" id="ARBA00022842"/>
    </source>
</evidence>
<proteinExistence type="inferred from homology"/>
<dbReference type="InterPro" id="IPR023198">
    <property type="entry name" value="PGP-like_dom2"/>
</dbReference>
<dbReference type="SFLD" id="SFLDG01135">
    <property type="entry name" value="C1.5.6:_HAD__Beta-PGM__Phospha"/>
    <property type="match status" value="1"/>
</dbReference>
<keyword evidence="6" id="KW-1185">Reference proteome</keyword>
<sequence length="222" mass="23356">MAKFDALIFDCDGVLVDSEVIAIQCEREILAGWGLDYAFEAFVQRFVGLHNRDFHNAIAADAQTAGLELPDDFRTALHANHWKRFEAELTAIDGVLEVAAAFSGLQAVASSSEADKLVRKLELTGLHDTFAPHVYSSDLVANGKPAPDLFLLAADRIGARPETCVVIEDSVNGVKAALAAGMTAWGFTGGGHADAGLAGRLTEAGAHGVFASHRDIAAALAG</sequence>
<dbReference type="OrthoDB" id="9797743at2"/>
<dbReference type="Proteomes" id="UP000024816">
    <property type="component" value="Unassembled WGS sequence"/>
</dbReference>
<dbReference type="PANTHER" id="PTHR46193:SF10">
    <property type="entry name" value="6-PHOSPHOGLUCONATE PHOSPHATASE"/>
    <property type="match status" value="1"/>
</dbReference>
<dbReference type="GO" id="GO:0046872">
    <property type="term" value="F:metal ion binding"/>
    <property type="evidence" value="ECO:0007669"/>
    <property type="project" value="UniProtKB-KW"/>
</dbReference>
<comment type="caution">
    <text evidence="5">The sequence shown here is derived from an EMBL/GenBank/DDBJ whole genome shotgun (WGS) entry which is preliminary data.</text>
</comment>
<dbReference type="SFLD" id="SFLDG01129">
    <property type="entry name" value="C1.5:_HAD__Beta-PGM__Phosphata"/>
    <property type="match status" value="1"/>
</dbReference>
<organism evidence="5 6">
    <name type="scientific">Hyphomonas jannaschiana VP2</name>
    <dbReference type="NCBI Taxonomy" id="1280952"/>
    <lineage>
        <taxon>Bacteria</taxon>
        <taxon>Pseudomonadati</taxon>
        <taxon>Pseudomonadota</taxon>
        <taxon>Alphaproteobacteria</taxon>
        <taxon>Hyphomonadales</taxon>
        <taxon>Hyphomonadaceae</taxon>
        <taxon>Hyphomonas</taxon>
    </lineage>
</organism>
<evidence type="ECO:0000256" key="2">
    <source>
        <dbReference type="ARBA" id="ARBA00006171"/>
    </source>
</evidence>
<evidence type="ECO:0000256" key="1">
    <source>
        <dbReference type="ARBA" id="ARBA00001946"/>
    </source>
</evidence>
<keyword evidence="4" id="KW-0460">Magnesium</keyword>
<dbReference type="PANTHER" id="PTHR46193">
    <property type="entry name" value="6-PHOSPHOGLUCONATE PHOSPHATASE"/>
    <property type="match status" value="1"/>
</dbReference>
<evidence type="ECO:0000256" key="3">
    <source>
        <dbReference type="ARBA" id="ARBA00022723"/>
    </source>
</evidence>
<dbReference type="eggNOG" id="COG0637">
    <property type="taxonomic scope" value="Bacteria"/>
</dbReference>
<dbReference type="Pfam" id="PF00702">
    <property type="entry name" value="Hydrolase"/>
    <property type="match status" value="1"/>
</dbReference>
<dbReference type="InterPro" id="IPR023214">
    <property type="entry name" value="HAD_sf"/>
</dbReference>
<comment type="cofactor">
    <cofactor evidence="1">
        <name>Mg(2+)</name>
        <dbReference type="ChEBI" id="CHEBI:18420"/>
    </cofactor>
</comment>
<dbReference type="InterPro" id="IPR036412">
    <property type="entry name" value="HAD-like_sf"/>
</dbReference>
<accession>A0A059FI58</accession>
<dbReference type="InterPro" id="IPR006439">
    <property type="entry name" value="HAD-SF_hydro_IA"/>
</dbReference>
<dbReference type="SFLD" id="SFLDS00003">
    <property type="entry name" value="Haloacid_Dehalogenase"/>
    <property type="match status" value="1"/>
</dbReference>
<dbReference type="GO" id="GO:0003824">
    <property type="term" value="F:catalytic activity"/>
    <property type="evidence" value="ECO:0007669"/>
    <property type="project" value="UniProtKB-ARBA"/>
</dbReference>